<protein>
    <submittedName>
        <fullName evidence="2">Uncharacterized protein</fullName>
    </submittedName>
</protein>
<organism evidence="2 3">
    <name type="scientific">Elysia marginata</name>
    <dbReference type="NCBI Taxonomy" id="1093978"/>
    <lineage>
        <taxon>Eukaryota</taxon>
        <taxon>Metazoa</taxon>
        <taxon>Spiralia</taxon>
        <taxon>Lophotrochozoa</taxon>
        <taxon>Mollusca</taxon>
        <taxon>Gastropoda</taxon>
        <taxon>Heterobranchia</taxon>
        <taxon>Euthyneura</taxon>
        <taxon>Panpulmonata</taxon>
        <taxon>Sacoglossa</taxon>
        <taxon>Placobranchoidea</taxon>
        <taxon>Plakobranchidae</taxon>
        <taxon>Elysia</taxon>
    </lineage>
</organism>
<evidence type="ECO:0000313" key="2">
    <source>
        <dbReference type="EMBL" id="GFS24273.1"/>
    </source>
</evidence>
<dbReference type="Proteomes" id="UP000762676">
    <property type="component" value="Unassembled WGS sequence"/>
</dbReference>
<feature type="region of interest" description="Disordered" evidence="1">
    <location>
        <begin position="61"/>
        <end position="108"/>
    </location>
</feature>
<dbReference type="AlphaFoldDB" id="A0AAV4JNA4"/>
<accession>A0AAV4JNA4</accession>
<reference evidence="2 3" key="1">
    <citation type="journal article" date="2021" name="Elife">
        <title>Chloroplast acquisition without the gene transfer in kleptoplastic sea slugs, Plakobranchus ocellatus.</title>
        <authorList>
            <person name="Maeda T."/>
            <person name="Takahashi S."/>
            <person name="Yoshida T."/>
            <person name="Shimamura S."/>
            <person name="Takaki Y."/>
            <person name="Nagai Y."/>
            <person name="Toyoda A."/>
            <person name="Suzuki Y."/>
            <person name="Arimoto A."/>
            <person name="Ishii H."/>
            <person name="Satoh N."/>
            <person name="Nishiyama T."/>
            <person name="Hasebe M."/>
            <person name="Maruyama T."/>
            <person name="Minagawa J."/>
            <person name="Obokata J."/>
            <person name="Shigenobu S."/>
        </authorList>
    </citation>
    <scope>NUCLEOTIDE SEQUENCE [LARGE SCALE GENOMIC DNA]</scope>
</reference>
<proteinExistence type="predicted"/>
<evidence type="ECO:0000313" key="3">
    <source>
        <dbReference type="Proteomes" id="UP000762676"/>
    </source>
</evidence>
<evidence type="ECO:0000256" key="1">
    <source>
        <dbReference type="SAM" id="MobiDB-lite"/>
    </source>
</evidence>
<dbReference type="EMBL" id="BMAT01010322">
    <property type="protein sequence ID" value="GFS24273.1"/>
    <property type="molecule type" value="Genomic_DNA"/>
</dbReference>
<name>A0AAV4JNA4_9GAST</name>
<feature type="non-terminal residue" evidence="2">
    <location>
        <position position="1"/>
    </location>
</feature>
<keyword evidence="3" id="KW-1185">Reference proteome</keyword>
<feature type="compositionally biased region" description="Acidic residues" evidence="1">
    <location>
        <begin position="67"/>
        <end position="100"/>
    </location>
</feature>
<comment type="caution">
    <text evidence="2">The sequence shown here is derived from an EMBL/GenBank/DDBJ whole genome shotgun (WGS) entry which is preliminary data.</text>
</comment>
<gene>
    <name evidence="2" type="ORF">ElyMa_005153700</name>
</gene>
<sequence length="120" mass="12928">ALVHQLKASLADSKSRRLAGEEPRLAPLFVFPVGFKLGHRVTSLPSLVLLIDLCDQTETSAVSAWTESDDDGNDGRDCDDDDDGGNDNDDGDDNNDDNDDHDGGYDASDKAMEIAYDIAL</sequence>